<reference evidence="4" key="1">
    <citation type="journal article" date="2019" name="Int. J. Syst. Evol. Microbiol.">
        <title>The Global Catalogue of Microorganisms (GCM) 10K type strain sequencing project: providing services to taxonomists for standard genome sequencing and annotation.</title>
        <authorList>
            <consortium name="The Broad Institute Genomics Platform"/>
            <consortium name="The Broad Institute Genome Sequencing Center for Infectious Disease"/>
            <person name="Wu L."/>
            <person name="Ma J."/>
        </authorList>
    </citation>
    <scope>NUCLEOTIDE SEQUENCE [LARGE SCALE GENOMIC DNA]</scope>
    <source>
        <strain evidence="4">JCM 17979</strain>
    </source>
</reference>
<dbReference type="InterPro" id="IPR050923">
    <property type="entry name" value="Cell_Proc_Reg/RNA_Proc"/>
</dbReference>
<gene>
    <name evidence="3" type="ORF">GCM10023200_58590</name>
</gene>
<evidence type="ECO:0000313" key="4">
    <source>
        <dbReference type="Proteomes" id="UP001500928"/>
    </source>
</evidence>
<comment type="caution">
    <text evidence="3">The sequence shown here is derived from an EMBL/GenBank/DDBJ whole genome shotgun (WGS) entry which is preliminary data.</text>
</comment>
<evidence type="ECO:0000256" key="1">
    <source>
        <dbReference type="ARBA" id="ARBA00022553"/>
    </source>
</evidence>
<organism evidence="3 4">
    <name type="scientific">Actinomycetospora chlora</name>
    <dbReference type="NCBI Taxonomy" id="663608"/>
    <lineage>
        <taxon>Bacteria</taxon>
        <taxon>Bacillati</taxon>
        <taxon>Actinomycetota</taxon>
        <taxon>Actinomycetes</taxon>
        <taxon>Pseudonocardiales</taxon>
        <taxon>Pseudonocardiaceae</taxon>
        <taxon>Actinomycetospora</taxon>
    </lineage>
</organism>
<keyword evidence="4" id="KW-1185">Reference proteome</keyword>
<protein>
    <recommendedName>
        <fullName evidence="2">FHA domain-containing protein</fullName>
    </recommendedName>
</protein>
<accession>A0ABP9CN26</accession>
<dbReference type="InterPro" id="IPR000253">
    <property type="entry name" value="FHA_dom"/>
</dbReference>
<evidence type="ECO:0000259" key="2">
    <source>
        <dbReference type="PROSITE" id="PS50006"/>
    </source>
</evidence>
<dbReference type="PANTHER" id="PTHR23308">
    <property type="entry name" value="NUCLEAR INHIBITOR OF PROTEIN PHOSPHATASE-1"/>
    <property type="match status" value="1"/>
</dbReference>
<dbReference type="PROSITE" id="PS50006">
    <property type="entry name" value="FHA_DOMAIN"/>
    <property type="match status" value="1"/>
</dbReference>
<dbReference type="SUPFAM" id="SSF49879">
    <property type="entry name" value="SMAD/FHA domain"/>
    <property type="match status" value="1"/>
</dbReference>
<dbReference type="Gene3D" id="2.60.200.20">
    <property type="match status" value="1"/>
</dbReference>
<keyword evidence="1" id="KW-0597">Phosphoprotein</keyword>
<dbReference type="InterPro" id="IPR008984">
    <property type="entry name" value="SMAD_FHA_dom_sf"/>
</dbReference>
<dbReference type="Proteomes" id="UP001500928">
    <property type="component" value="Unassembled WGS sequence"/>
</dbReference>
<dbReference type="SMART" id="SM00240">
    <property type="entry name" value="FHA"/>
    <property type="match status" value="1"/>
</dbReference>
<proteinExistence type="predicted"/>
<dbReference type="EMBL" id="BAABHO010000084">
    <property type="protein sequence ID" value="GAA4813078.1"/>
    <property type="molecule type" value="Genomic_DNA"/>
</dbReference>
<name>A0ABP9CN26_9PSEU</name>
<evidence type="ECO:0000313" key="3">
    <source>
        <dbReference type="EMBL" id="GAA4813078.1"/>
    </source>
</evidence>
<dbReference type="Pfam" id="PF00498">
    <property type="entry name" value="FHA"/>
    <property type="match status" value="1"/>
</dbReference>
<dbReference type="RefSeq" id="WP_345424807.1">
    <property type="nucleotide sequence ID" value="NZ_BAABHO010000084.1"/>
</dbReference>
<sequence length="296" mass="31231">MPETVRLVITSDEGHSVERLVELPIAFGRDPERADVVLPDRMVSRRHARLEADGDGIVLVDLESANGTWIGNDRVERRRLGADDVVTLGSHTVRCELTAPAPPDTPRAVPAFGSAGGVVLGPEGLRFLPLADLHAAWDTADRRLGEITDDLARRGSATDVVTRREAHERCIAGLDALVDAELDALAGPTLSLCAPEVDVGRFRAGVAALRALPAHRAARPAGDAPGDVEALLAEDRRLVDGLDAALGDGLDAFAEHGPDVVRRGADRLVGALRGVLAALEEGDARLAERRGATATV</sequence>
<dbReference type="CDD" id="cd00060">
    <property type="entry name" value="FHA"/>
    <property type="match status" value="1"/>
</dbReference>
<feature type="domain" description="FHA" evidence="2">
    <location>
        <begin position="25"/>
        <end position="75"/>
    </location>
</feature>